<organism evidence="1 2">
    <name type="scientific">Karstenula rhodostoma CBS 690.94</name>
    <dbReference type="NCBI Taxonomy" id="1392251"/>
    <lineage>
        <taxon>Eukaryota</taxon>
        <taxon>Fungi</taxon>
        <taxon>Dikarya</taxon>
        <taxon>Ascomycota</taxon>
        <taxon>Pezizomycotina</taxon>
        <taxon>Dothideomycetes</taxon>
        <taxon>Pleosporomycetidae</taxon>
        <taxon>Pleosporales</taxon>
        <taxon>Massarineae</taxon>
        <taxon>Didymosphaeriaceae</taxon>
        <taxon>Karstenula</taxon>
    </lineage>
</organism>
<evidence type="ECO:0000313" key="2">
    <source>
        <dbReference type="Proteomes" id="UP000799764"/>
    </source>
</evidence>
<sequence>MARFKDLPAELRLRVAEHLAHGEQLSENLRALALASRELAPIAQDVLFRSPAVNNRPRKKVFWINEAKQPSSELFNRLNQNVMTDPDFWSSAPLSQLERTLEERPAFAKRIRSLNMELVGEWRFLMTSNPGKDPSVACLHSINRKAYPYRRAAVLLSKLSRLEHLILTFKPPFEIPLHNNTLGNRLLQVAGFPHLTSLKTNCLPPPPILTMPSLRKLHINTRSLYFLIDSDYYDSEVDESDWNGIDAGAQNDVNYLFNVDPIREGLKHTDRVPQIRSLTIDLDAGILTQHLDHAIKLRICNELKKVLAFLDALESVQLRLGYDYTGCRRTYDEERLSYGELSGFLDLKNLRTVIIDTCELDWSIYSANIELDIFCQDCTADRVLPIHHQDDEFDNDYIPTNIPQLRRIVIPQEAFFHHHKYFDDGVPPFRPTPLPQTIESVEIIDSTRALNHWARYVLDHPGEYPNLKQVVLWCDRKQVPLGPEDRYRTAAYDESEAEDQVFGGAETYESYDVHDNYVLQDDVPDDVWTELEDSGISLVKHTKHDQGWRDAA</sequence>
<proteinExistence type="predicted"/>
<comment type="caution">
    <text evidence="1">The sequence shown here is derived from an EMBL/GenBank/DDBJ whole genome shotgun (WGS) entry which is preliminary data.</text>
</comment>
<dbReference type="AlphaFoldDB" id="A0A9P4PZT0"/>
<reference evidence="1" key="1">
    <citation type="journal article" date="2020" name="Stud. Mycol.">
        <title>101 Dothideomycetes genomes: a test case for predicting lifestyles and emergence of pathogens.</title>
        <authorList>
            <person name="Haridas S."/>
            <person name="Albert R."/>
            <person name="Binder M."/>
            <person name="Bloem J."/>
            <person name="Labutti K."/>
            <person name="Salamov A."/>
            <person name="Andreopoulos B."/>
            <person name="Baker S."/>
            <person name="Barry K."/>
            <person name="Bills G."/>
            <person name="Bluhm B."/>
            <person name="Cannon C."/>
            <person name="Castanera R."/>
            <person name="Culley D."/>
            <person name="Daum C."/>
            <person name="Ezra D."/>
            <person name="Gonzalez J."/>
            <person name="Henrissat B."/>
            <person name="Kuo A."/>
            <person name="Liang C."/>
            <person name="Lipzen A."/>
            <person name="Lutzoni F."/>
            <person name="Magnuson J."/>
            <person name="Mondo S."/>
            <person name="Nolan M."/>
            <person name="Ohm R."/>
            <person name="Pangilinan J."/>
            <person name="Park H.-J."/>
            <person name="Ramirez L."/>
            <person name="Alfaro M."/>
            <person name="Sun H."/>
            <person name="Tritt A."/>
            <person name="Yoshinaga Y."/>
            <person name="Zwiers L.-H."/>
            <person name="Turgeon B."/>
            <person name="Goodwin S."/>
            <person name="Spatafora J."/>
            <person name="Crous P."/>
            <person name="Grigoriev I."/>
        </authorList>
    </citation>
    <scope>NUCLEOTIDE SEQUENCE</scope>
    <source>
        <strain evidence="1">CBS 690.94</strain>
    </source>
</reference>
<dbReference type="Proteomes" id="UP000799764">
    <property type="component" value="Unassembled WGS sequence"/>
</dbReference>
<evidence type="ECO:0000313" key="1">
    <source>
        <dbReference type="EMBL" id="KAF2451901.1"/>
    </source>
</evidence>
<dbReference type="EMBL" id="MU001492">
    <property type="protein sequence ID" value="KAF2451901.1"/>
    <property type="molecule type" value="Genomic_DNA"/>
</dbReference>
<accession>A0A9P4PZT0</accession>
<name>A0A9P4PZT0_9PLEO</name>
<dbReference type="OrthoDB" id="2520703at2759"/>
<protein>
    <submittedName>
        <fullName evidence="1">Uncharacterized protein</fullName>
    </submittedName>
</protein>
<keyword evidence="2" id="KW-1185">Reference proteome</keyword>
<gene>
    <name evidence="1" type="ORF">P171DRAFT_515824</name>
</gene>